<dbReference type="EMBL" id="HACA01016137">
    <property type="protein sequence ID" value="CDW33498.1"/>
    <property type="molecule type" value="Transcribed_RNA"/>
</dbReference>
<feature type="non-terminal residue" evidence="1">
    <location>
        <position position="72"/>
    </location>
</feature>
<sequence length="72" mass="8576">MTRDYKKKSTLMEYLTSFCKILCDTEIKSLKTLWKYDKLMNGLPIWNLNAKKAGKLMEQIFQNSRAEKRLNL</sequence>
<organism evidence="1">
    <name type="scientific">Lepeophtheirus salmonis</name>
    <name type="common">Salmon louse</name>
    <name type="synonym">Caligus salmonis</name>
    <dbReference type="NCBI Taxonomy" id="72036"/>
    <lineage>
        <taxon>Eukaryota</taxon>
        <taxon>Metazoa</taxon>
        <taxon>Ecdysozoa</taxon>
        <taxon>Arthropoda</taxon>
        <taxon>Crustacea</taxon>
        <taxon>Multicrustacea</taxon>
        <taxon>Hexanauplia</taxon>
        <taxon>Copepoda</taxon>
        <taxon>Siphonostomatoida</taxon>
        <taxon>Caligidae</taxon>
        <taxon>Lepeophtheirus</taxon>
    </lineage>
</organism>
<accession>A0A0K2U5K6</accession>
<name>A0A0K2U5K6_LEPSM</name>
<proteinExistence type="predicted"/>
<protein>
    <submittedName>
        <fullName evidence="1">Uncharacterized protein</fullName>
    </submittedName>
</protein>
<evidence type="ECO:0000313" key="1">
    <source>
        <dbReference type="EMBL" id="CDW33498.1"/>
    </source>
</evidence>
<reference evidence="1" key="1">
    <citation type="submission" date="2014-05" db="EMBL/GenBank/DDBJ databases">
        <authorList>
            <person name="Chronopoulou M."/>
        </authorList>
    </citation>
    <scope>NUCLEOTIDE SEQUENCE</scope>
    <source>
        <tissue evidence="1">Whole organism</tissue>
    </source>
</reference>
<dbReference type="AlphaFoldDB" id="A0A0K2U5K6"/>